<proteinExistence type="inferred from homology"/>
<comment type="similarity">
    <text evidence="1">Belongs to the CCDC124 family.</text>
</comment>
<dbReference type="EMBL" id="AYLP01000079">
    <property type="protein sequence ID" value="ESS64814.1"/>
    <property type="molecule type" value="Genomic_DNA"/>
</dbReference>
<dbReference type="Pfam" id="PF06244">
    <property type="entry name" value="Ccdc124"/>
    <property type="match status" value="1"/>
</dbReference>
<evidence type="ECO:0000313" key="5">
    <source>
        <dbReference type="EMBL" id="ESS64814.1"/>
    </source>
</evidence>
<dbReference type="InterPro" id="IPR054414">
    <property type="entry name" value="Ccdc124/Oxs1_C"/>
</dbReference>
<gene>
    <name evidence="5" type="ORF">TCDM_07010</name>
</gene>
<reference evidence="5 6" key="1">
    <citation type="journal article" date="2014" name="Genome Announc.">
        <title>Trypanosoma cruzi Clone Dm28c Draft Genome Sequence.</title>
        <authorList>
            <person name="Grisard E.C."/>
            <person name="Teixeira S.M."/>
            <person name="de Almeida L.G."/>
            <person name="Stoco P.H."/>
            <person name="Gerber A.L."/>
            <person name="Talavera-Lopez C."/>
            <person name="Lima O.C."/>
            <person name="Andersson B."/>
            <person name="de Vasconcelos A.T."/>
        </authorList>
    </citation>
    <scope>NUCLEOTIDE SEQUENCE [LARGE SCALE GENOMIC DNA]</scope>
    <source>
        <strain evidence="5 6">Dm28c</strain>
    </source>
</reference>
<accession>V5BAV6</accession>
<dbReference type="Proteomes" id="UP000017861">
    <property type="component" value="Unassembled WGS sequence"/>
</dbReference>
<dbReference type="PANTHER" id="PTHR21680">
    <property type="entry name" value="COILED-COIL DOMAIN-CONTAINING PROTEIN 124"/>
    <property type="match status" value="1"/>
</dbReference>
<feature type="region of interest" description="Disordered" evidence="3">
    <location>
        <begin position="43"/>
        <end position="196"/>
    </location>
</feature>
<feature type="domain" description="Coiled-coil" evidence="4">
    <location>
        <begin position="177"/>
        <end position="273"/>
    </location>
</feature>
<feature type="compositionally biased region" description="Basic and acidic residues" evidence="3">
    <location>
        <begin position="56"/>
        <end position="127"/>
    </location>
</feature>
<evidence type="ECO:0000259" key="4">
    <source>
        <dbReference type="Pfam" id="PF06244"/>
    </source>
</evidence>
<sequence length="307" mass="35694">MWEVAFVFFPSPNPVLSDDRPLLSFFSFFFLVFFCAGGSDTAMPSGPKSNKYVNRHAAEARERDQERQANAKAAREKDREDAMWTEDDPKQLKKQEKQRETEEKMRRQAELKAERKEQLEQEERELGQKVPQKVTRRQLQKDLSKMLSDYDKLKEKERQQQPGALVKDVGAALPESNPNRMAGKDDRNNSSNEIKATGGVSDALSALQSGMGTGGVSVPEDRHIGRRARVVYKKFCEEHLPRLREEKPGLRRPQYNDLLWEMWQKSEMNPFVQRSEQRSRERLEQERRWMEGEDDDESDGGKEAEKE</sequence>
<keyword evidence="2" id="KW-0175">Coiled coil</keyword>
<evidence type="ECO:0000256" key="1">
    <source>
        <dbReference type="ARBA" id="ARBA00008296"/>
    </source>
</evidence>
<name>V5BAV6_TRYCR</name>
<dbReference type="GO" id="GO:0005634">
    <property type="term" value="C:nucleus"/>
    <property type="evidence" value="ECO:0007669"/>
    <property type="project" value="TreeGrafter"/>
</dbReference>
<dbReference type="PANTHER" id="PTHR21680:SF0">
    <property type="entry name" value="COILED-COIL DOMAIN-CONTAINING PROTEIN 124"/>
    <property type="match status" value="1"/>
</dbReference>
<comment type="caution">
    <text evidence="5">The sequence shown here is derived from an EMBL/GenBank/DDBJ whole genome shotgun (WGS) entry which is preliminary data.</text>
</comment>
<dbReference type="VEuPathDB" id="TriTrypDB:TCDM_07010"/>
<dbReference type="AlphaFoldDB" id="V5BAV6"/>
<dbReference type="OrthoDB" id="76412at2759"/>
<organism evidence="5 6">
    <name type="scientific">Trypanosoma cruzi Dm28c</name>
    <dbReference type="NCBI Taxonomy" id="1416333"/>
    <lineage>
        <taxon>Eukaryota</taxon>
        <taxon>Discoba</taxon>
        <taxon>Euglenozoa</taxon>
        <taxon>Kinetoplastea</taxon>
        <taxon>Metakinetoplastina</taxon>
        <taxon>Trypanosomatida</taxon>
        <taxon>Trypanosomatidae</taxon>
        <taxon>Trypanosoma</taxon>
        <taxon>Schizotrypanum</taxon>
    </lineage>
</organism>
<evidence type="ECO:0000256" key="2">
    <source>
        <dbReference type="ARBA" id="ARBA00023054"/>
    </source>
</evidence>
<dbReference type="InterPro" id="IPR010422">
    <property type="entry name" value="Ccdc124/Oxs1"/>
</dbReference>
<protein>
    <recommendedName>
        <fullName evidence="4">Coiled-coil domain-containing protein</fullName>
    </recommendedName>
</protein>
<evidence type="ECO:0000256" key="3">
    <source>
        <dbReference type="SAM" id="MobiDB-lite"/>
    </source>
</evidence>
<dbReference type="GO" id="GO:0006366">
    <property type="term" value="P:transcription by RNA polymerase II"/>
    <property type="evidence" value="ECO:0007669"/>
    <property type="project" value="TreeGrafter"/>
</dbReference>
<feature type="region of interest" description="Disordered" evidence="3">
    <location>
        <begin position="269"/>
        <end position="307"/>
    </location>
</feature>
<evidence type="ECO:0000313" key="6">
    <source>
        <dbReference type="Proteomes" id="UP000017861"/>
    </source>
</evidence>
<feature type="compositionally biased region" description="Basic and acidic residues" evidence="3">
    <location>
        <begin position="275"/>
        <end position="291"/>
    </location>
</feature>
<dbReference type="GO" id="GO:0003713">
    <property type="term" value="F:transcription coactivator activity"/>
    <property type="evidence" value="ECO:0007669"/>
    <property type="project" value="TreeGrafter"/>
</dbReference>
<feature type="compositionally biased region" description="Basic and acidic residues" evidence="3">
    <location>
        <begin position="139"/>
        <end position="159"/>
    </location>
</feature>